<dbReference type="SUPFAM" id="SSF52540">
    <property type="entry name" value="P-loop containing nucleoside triphosphate hydrolases"/>
    <property type="match status" value="1"/>
</dbReference>
<proteinExistence type="predicted"/>
<protein>
    <recommendedName>
        <fullName evidence="3">Sulfotransferase family protein</fullName>
    </recommendedName>
</protein>
<organism evidence="1 2">
    <name type="scientific">Flavisphingopyxis soli</name>
    <dbReference type="NCBI Taxonomy" id="2601267"/>
    <lineage>
        <taxon>Bacteria</taxon>
        <taxon>Pseudomonadati</taxon>
        <taxon>Pseudomonadota</taxon>
        <taxon>Alphaproteobacteria</taxon>
        <taxon>Sphingomonadales</taxon>
        <taxon>Sphingopyxidaceae</taxon>
        <taxon>Flavisphingopyxis</taxon>
    </lineage>
</organism>
<comment type="caution">
    <text evidence="1">The sequence shown here is derived from an EMBL/GenBank/DDBJ whole genome shotgun (WGS) entry which is preliminary data.</text>
</comment>
<dbReference type="RefSeq" id="WP_147121119.1">
    <property type="nucleotide sequence ID" value="NZ_VOPY01000001.1"/>
</dbReference>
<dbReference type="Pfam" id="PF03567">
    <property type="entry name" value="Sulfotransfer_2"/>
    <property type="match status" value="1"/>
</dbReference>
<evidence type="ECO:0000313" key="2">
    <source>
        <dbReference type="Proteomes" id="UP000321129"/>
    </source>
</evidence>
<evidence type="ECO:0000313" key="1">
    <source>
        <dbReference type="EMBL" id="TXC73281.1"/>
    </source>
</evidence>
<dbReference type="OrthoDB" id="7444642at2"/>
<evidence type="ECO:0008006" key="3">
    <source>
        <dbReference type="Google" id="ProtNLM"/>
    </source>
</evidence>
<dbReference type="GO" id="GO:0016020">
    <property type="term" value="C:membrane"/>
    <property type="evidence" value="ECO:0007669"/>
    <property type="project" value="InterPro"/>
</dbReference>
<dbReference type="AlphaFoldDB" id="A0A5C6UME7"/>
<dbReference type="InterPro" id="IPR027417">
    <property type="entry name" value="P-loop_NTPase"/>
</dbReference>
<keyword evidence="2" id="KW-1185">Reference proteome</keyword>
<accession>A0A5C6UME7</accession>
<dbReference type="EMBL" id="VOPY01000001">
    <property type="protein sequence ID" value="TXC73281.1"/>
    <property type="molecule type" value="Genomic_DNA"/>
</dbReference>
<reference evidence="1 2" key="1">
    <citation type="submission" date="2019-08" db="EMBL/GenBank/DDBJ databases">
        <title>Sphingorhabdus soil sp. nov., isolated from arctic soil.</title>
        <authorList>
            <person name="Liu Y."/>
        </authorList>
    </citation>
    <scope>NUCLEOTIDE SEQUENCE [LARGE SCALE GENOMIC DNA]</scope>
    <source>
        <strain evidence="1 2">D-2Q-5-6</strain>
    </source>
</reference>
<dbReference type="Proteomes" id="UP000321129">
    <property type="component" value="Unassembled WGS sequence"/>
</dbReference>
<gene>
    <name evidence="1" type="ORF">FSZ31_00495</name>
</gene>
<dbReference type="GO" id="GO:0008146">
    <property type="term" value="F:sulfotransferase activity"/>
    <property type="evidence" value="ECO:0007669"/>
    <property type="project" value="InterPro"/>
</dbReference>
<sequence>MSSPDIPLPPLWIFLHVSKCGGTTLQAHLENHFSMDESFITFSNWGRQYRKRLGRPEFADRPADERIKAKVLSGHQTYYGIDALVPEPRDVRYFTVVRDPAERCVSLYNFRRSRGKAAGSFDEWYESYYDVEHRNFIVEHFARCLAGADLPDPPERRLALAKMLLERCWFVTTTDAWDAGLALVSDAMGIAHDWRHYRRADKAIPLPSSHPTQTESLQRHFTLDEATRARIYADSALDLDLYRWVQANHWPRTD</sequence>
<dbReference type="Gene3D" id="3.40.50.300">
    <property type="entry name" value="P-loop containing nucleotide triphosphate hydrolases"/>
    <property type="match status" value="1"/>
</dbReference>
<name>A0A5C6UME7_9SPHN</name>
<dbReference type="InterPro" id="IPR005331">
    <property type="entry name" value="Sulfotransferase"/>
</dbReference>